<evidence type="ECO:0000313" key="2">
    <source>
        <dbReference type="EMBL" id="SNQ51619.1"/>
    </source>
</evidence>
<evidence type="ECO:0000313" key="3">
    <source>
        <dbReference type="Proteomes" id="UP000234331"/>
    </source>
</evidence>
<keyword evidence="3" id="KW-1185">Reference proteome</keyword>
<dbReference type="AlphaFoldDB" id="A0A2I2L140"/>
<feature type="region of interest" description="Disordered" evidence="1">
    <location>
        <begin position="1"/>
        <end position="68"/>
    </location>
</feature>
<accession>A0A2I2L140</accession>
<organism evidence="2 3">
    <name type="scientific">Frankia canadensis</name>
    <dbReference type="NCBI Taxonomy" id="1836972"/>
    <lineage>
        <taxon>Bacteria</taxon>
        <taxon>Bacillati</taxon>
        <taxon>Actinomycetota</taxon>
        <taxon>Actinomycetes</taxon>
        <taxon>Frankiales</taxon>
        <taxon>Frankiaceae</taxon>
        <taxon>Frankia</taxon>
    </lineage>
</organism>
<evidence type="ECO:0000256" key="1">
    <source>
        <dbReference type="SAM" id="MobiDB-lite"/>
    </source>
</evidence>
<sequence>MHAAGQDHAFPPHPRETHPGPSPGHTGRGVSPHGGRSAPATVTGPGPQRTPRLRSGASLRPGRTPRCKVGSEWTPALLRLHPNPIRLPVHYGCTPAVLRLYSGCTPAVLRVYSGWNTPARLRFQSVSTPRQTREINGSSRFTRKEIGVRVDGAGNIPVSRFSPLTLGAFHAASRLSPNTRTRR</sequence>
<gene>
    <name evidence="2" type="ORF">FRACA_770002</name>
</gene>
<protein>
    <submittedName>
        <fullName evidence="2">Uncharacterized protein</fullName>
    </submittedName>
</protein>
<dbReference type="Proteomes" id="UP000234331">
    <property type="component" value="Unassembled WGS sequence"/>
</dbReference>
<reference evidence="2 3" key="1">
    <citation type="submission" date="2017-06" db="EMBL/GenBank/DDBJ databases">
        <authorList>
            <person name="Kim H.J."/>
            <person name="Triplett B.A."/>
        </authorList>
    </citation>
    <scope>NUCLEOTIDE SEQUENCE [LARGE SCALE GENOMIC DNA]</scope>
    <source>
        <strain evidence="2">FRACA_ARgP5</strain>
    </source>
</reference>
<proteinExistence type="predicted"/>
<name>A0A2I2L140_9ACTN</name>
<dbReference type="EMBL" id="FZMO01000544">
    <property type="protein sequence ID" value="SNQ51619.1"/>
    <property type="molecule type" value="Genomic_DNA"/>
</dbReference>